<evidence type="ECO:0000313" key="2">
    <source>
        <dbReference type="Proteomes" id="UP000824469"/>
    </source>
</evidence>
<gene>
    <name evidence="1" type="ORF">KI387_043764</name>
</gene>
<sequence>MVQESIFKEEPRVSKVNKVVTLFEEYQALPEKIRDALTFSEFINFETERVGIGTRSKPRGMHKGFGKNTPTLVEKSSILLAKQGVAMELVEEENITPSSFGDDGHAY</sequence>
<name>A0AA38LMI7_TAXCH</name>
<accession>A0AA38LMI7</accession>
<organism evidence="1 2">
    <name type="scientific">Taxus chinensis</name>
    <name type="common">Chinese yew</name>
    <name type="synonym">Taxus wallichiana var. chinensis</name>
    <dbReference type="NCBI Taxonomy" id="29808"/>
    <lineage>
        <taxon>Eukaryota</taxon>
        <taxon>Viridiplantae</taxon>
        <taxon>Streptophyta</taxon>
        <taxon>Embryophyta</taxon>
        <taxon>Tracheophyta</taxon>
        <taxon>Spermatophyta</taxon>
        <taxon>Pinopsida</taxon>
        <taxon>Pinidae</taxon>
        <taxon>Conifers II</taxon>
        <taxon>Cupressales</taxon>
        <taxon>Taxaceae</taxon>
        <taxon>Taxus</taxon>
    </lineage>
</organism>
<proteinExistence type="predicted"/>
<dbReference type="Proteomes" id="UP000824469">
    <property type="component" value="Unassembled WGS sequence"/>
</dbReference>
<dbReference type="EMBL" id="JAHRHJ020000002">
    <property type="protein sequence ID" value="KAH9327830.1"/>
    <property type="molecule type" value="Genomic_DNA"/>
</dbReference>
<evidence type="ECO:0000313" key="1">
    <source>
        <dbReference type="EMBL" id="KAH9327830.1"/>
    </source>
</evidence>
<keyword evidence="2" id="KW-1185">Reference proteome</keyword>
<dbReference type="AlphaFoldDB" id="A0AA38LMI7"/>
<protein>
    <submittedName>
        <fullName evidence="1">Uncharacterized protein</fullName>
    </submittedName>
</protein>
<reference evidence="1 2" key="1">
    <citation type="journal article" date="2021" name="Nat. Plants">
        <title>The Taxus genome provides insights into paclitaxel biosynthesis.</title>
        <authorList>
            <person name="Xiong X."/>
            <person name="Gou J."/>
            <person name="Liao Q."/>
            <person name="Li Y."/>
            <person name="Zhou Q."/>
            <person name="Bi G."/>
            <person name="Li C."/>
            <person name="Du R."/>
            <person name="Wang X."/>
            <person name="Sun T."/>
            <person name="Guo L."/>
            <person name="Liang H."/>
            <person name="Lu P."/>
            <person name="Wu Y."/>
            <person name="Zhang Z."/>
            <person name="Ro D.K."/>
            <person name="Shang Y."/>
            <person name="Huang S."/>
            <person name="Yan J."/>
        </authorList>
    </citation>
    <scope>NUCLEOTIDE SEQUENCE [LARGE SCALE GENOMIC DNA]</scope>
    <source>
        <strain evidence="1">Ta-2019</strain>
    </source>
</reference>
<comment type="caution">
    <text evidence="1">The sequence shown here is derived from an EMBL/GenBank/DDBJ whole genome shotgun (WGS) entry which is preliminary data.</text>
</comment>